<evidence type="ECO:0000256" key="1">
    <source>
        <dbReference type="ARBA" id="ARBA00004370"/>
    </source>
</evidence>
<name>A0ABD0M7S1_9CAEN</name>
<dbReference type="InterPro" id="IPR051423">
    <property type="entry name" value="CD225/Dispanin"/>
</dbReference>
<evidence type="ECO:0000313" key="8">
    <source>
        <dbReference type="Proteomes" id="UP001519460"/>
    </source>
</evidence>
<proteinExistence type="inferred from homology"/>
<sequence>MPFQIETDKDEDMEHRVDDRQLSVGDITSDEHERTVTSLSFSDADKCVASLPLTGGDGIVVRSYTKTPHYLPLAILTLFINAPFGLPAVLCAYLSRRRRQRGHEEGAARMGKAAFWLSMVGIACSVVIGIFIVVYVFVITPNIITINIPDDDVT</sequence>
<evidence type="ECO:0000256" key="3">
    <source>
        <dbReference type="ARBA" id="ARBA00022692"/>
    </source>
</evidence>
<comment type="subcellular location">
    <subcellularLocation>
        <location evidence="1">Membrane</location>
    </subcellularLocation>
</comment>
<feature type="transmembrane region" description="Helical" evidence="6">
    <location>
        <begin position="70"/>
        <end position="94"/>
    </location>
</feature>
<feature type="transmembrane region" description="Helical" evidence="6">
    <location>
        <begin position="115"/>
        <end position="138"/>
    </location>
</feature>
<reference evidence="7 8" key="1">
    <citation type="journal article" date="2023" name="Sci. Data">
        <title>Genome assembly of the Korean intertidal mud-creeper Batillaria attramentaria.</title>
        <authorList>
            <person name="Patra A.K."/>
            <person name="Ho P.T."/>
            <person name="Jun S."/>
            <person name="Lee S.J."/>
            <person name="Kim Y."/>
            <person name="Won Y.J."/>
        </authorList>
    </citation>
    <scope>NUCLEOTIDE SEQUENCE [LARGE SCALE GENOMIC DNA]</scope>
    <source>
        <strain evidence="7">Wonlab-2016</strain>
    </source>
</reference>
<dbReference type="Pfam" id="PF04505">
    <property type="entry name" value="CD225"/>
    <property type="match status" value="1"/>
</dbReference>
<dbReference type="AlphaFoldDB" id="A0ABD0M7S1"/>
<keyword evidence="4 6" id="KW-1133">Transmembrane helix</keyword>
<dbReference type="PANTHER" id="PTHR14948">
    <property type="entry name" value="NG5"/>
    <property type="match status" value="1"/>
</dbReference>
<keyword evidence="8" id="KW-1185">Reference proteome</keyword>
<keyword evidence="3 6" id="KW-0812">Transmembrane</keyword>
<organism evidence="7 8">
    <name type="scientific">Batillaria attramentaria</name>
    <dbReference type="NCBI Taxonomy" id="370345"/>
    <lineage>
        <taxon>Eukaryota</taxon>
        <taxon>Metazoa</taxon>
        <taxon>Spiralia</taxon>
        <taxon>Lophotrochozoa</taxon>
        <taxon>Mollusca</taxon>
        <taxon>Gastropoda</taxon>
        <taxon>Caenogastropoda</taxon>
        <taxon>Sorbeoconcha</taxon>
        <taxon>Cerithioidea</taxon>
        <taxon>Batillariidae</taxon>
        <taxon>Batillaria</taxon>
    </lineage>
</organism>
<dbReference type="InterPro" id="IPR007593">
    <property type="entry name" value="CD225/Dispanin_fam"/>
</dbReference>
<evidence type="ECO:0000256" key="2">
    <source>
        <dbReference type="ARBA" id="ARBA00006843"/>
    </source>
</evidence>
<comment type="caution">
    <text evidence="7">The sequence shown here is derived from an EMBL/GenBank/DDBJ whole genome shotgun (WGS) entry which is preliminary data.</text>
</comment>
<protein>
    <submittedName>
        <fullName evidence="7">Uncharacterized protein</fullName>
    </submittedName>
</protein>
<evidence type="ECO:0000256" key="5">
    <source>
        <dbReference type="ARBA" id="ARBA00023136"/>
    </source>
</evidence>
<gene>
    <name evidence="7" type="ORF">BaRGS_00001178</name>
</gene>
<evidence type="ECO:0000256" key="6">
    <source>
        <dbReference type="SAM" id="Phobius"/>
    </source>
</evidence>
<comment type="similarity">
    <text evidence="2">Belongs to the CD225/Dispanin family.</text>
</comment>
<dbReference type="Proteomes" id="UP001519460">
    <property type="component" value="Unassembled WGS sequence"/>
</dbReference>
<dbReference type="GO" id="GO:0016020">
    <property type="term" value="C:membrane"/>
    <property type="evidence" value="ECO:0007669"/>
    <property type="project" value="UniProtKB-SubCell"/>
</dbReference>
<keyword evidence="5 6" id="KW-0472">Membrane</keyword>
<accession>A0ABD0M7S1</accession>
<dbReference type="EMBL" id="JACVVK020000004">
    <property type="protein sequence ID" value="KAK7507243.1"/>
    <property type="molecule type" value="Genomic_DNA"/>
</dbReference>
<evidence type="ECO:0000256" key="4">
    <source>
        <dbReference type="ARBA" id="ARBA00022989"/>
    </source>
</evidence>
<evidence type="ECO:0000313" key="7">
    <source>
        <dbReference type="EMBL" id="KAK7507243.1"/>
    </source>
</evidence>
<dbReference type="PANTHER" id="PTHR14948:SF25">
    <property type="entry name" value="DUF4190 DOMAIN-CONTAINING PROTEIN"/>
    <property type="match status" value="1"/>
</dbReference>